<accession>A0A7Y0E299</accession>
<evidence type="ECO:0000313" key="1">
    <source>
        <dbReference type="EMBL" id="NMM45843.1"/>
    </source>
</evidence>
<dbReference type="AlphaFoldDB" id="A0A7Y0E299"/>
<proteinExistence type="predicted"/>
<name>A0A7Y0E299_9PROT</name>
<sequence>MTGRTIKSTVTFNAPFTLGDLGEVFPPGAYTVETDEELLTGISFHAYRRVLTLIHIPASTGDPNLMRTLTIQNEALDAALARDAATIVSTA</sequence>
<dbReference type="Proteomes" id="UP000539372">
    <property type="component" value="Unassembled WGS sequence"/>
</dbReference>
<gene>
    <name evidence="1" type="ORF">HH303_15205</name>
</gene>
<keyword evidence="2" id="KW-1185">Reference proteome</keyword>
<dbReference type="EMBL" id="JABBNT010000004">
    <property type="protein sequence ID" value="NMM45843.1"/>
    <property type="molecule type" value="Genomic_DNA"/>
</dbReference>
<protein>
    <submittedName>
        <fullName evidence="1">LamB/YcsF family protein</fullName>
    </submittedName>
</protein>
<comment type="caution">
    <text evidence="1">The sequence shown here is derived from an EMBL/GenBank/DDBJ whole genome shotgun (WGS) entry which is preliminary data.</text>
</comment>
<dbReference type="RefSeq" id="WP_169626219.1">
    <property type="nucleotide sequence ID" value="NZ_JABBNT010000004.1"/>
</dbReference>
<organism evidence="1 2">
    <name type="scientific">Pacificispira spongiicola</name>
    <dbReference type="NCBI Taxonomy" id="2729598"/>
    <lineage>
        <taxon>Bacteria</taxon>
        <taxon>Pseudomonadati</taxon>
        <taxon>Pseudomonadota</taxon>
        <taxon>Alphaproteobacteria</taxon>
        <taxon>Rhodospirillales</taxon>
        <taxon>Rhodospirillaceae</taxon>
        <taxon>Pacificispira</taxon>
    </lineage>
</organism>
<evidence type="ECO:0000313" key="2">
    <source>
        <dbReference type="Proteomes" id="UP000539372"/>
    </source>
</evidence>
<reference evidence="1 2" key="1">
    <citation type="submission" date="2020-04" db="EMBL/GenBank/DDBJ databases">
        <title>Rhodospirillaceae bacterium KN72 isolated from deep sea.</title>
        <authorList>
            <person name="Zhang D.-C."/>
        </authorList>
    </citation>
    <scope>NUCLEOTIDE SEQUENCE [LARGE SCALE GENOMIC DNA]</scope>
    <source>
        <strain evidence="1 2">KN72</strain>
    </source>
</reference>